<feature type="non-terminal residue" evidence="1">
    <location>
        <position position="1"/>
    </location>
</feature>
<organism evidence="1 2">
    <name type="scientific">Kipferlia bialata</name>
    <dbReference type="NCBI Taxonomy" id="797122"/>
    <lineage>
        <taxon>Eukaryota</taxon>
        <taxon>Metamonada</taxon>
        <taxon>Carpediemonas-like organisms</taxon>
        <taxon>Kipferlia</taxon>
    </lineage>
</organism>
<proteinExistence type="predicted"/>
<name>A0A9K3DC43_9EUKA</name>
<dbReference type="AlphaFoldDB" id="A0A9K3DC43"/>
<comment type="caution">
    <text evidence="1">The sequence shown here is derived from an EMBL/GenBank/DDBJ whole genome shotgun (WGS) entry which is preliminary data.</text>
</comment>
<reference evidence="1 2" key="1">
    <citation type="journal article" date="2018" name="PLoS ONE">
        <title>The draft genome of Kipferlia bialata reveals reductive genome evolution in fornicate parasites.</title>
        <authorList>
            <person name="Tanifuji G."/>
            <person name="Takabayashi S."/>
            <person name="Kume K."/>
            <person name="Takagi M."/>
            <person name="Nakayama T."/>
            <person name="Kamikawa R."/>
            <person name="Inagaki Y."/>
            <person name="Hashimoto T."/>
        </authorList>
    </citation>
    <scope>NUCLEOTIDE SEQUENCE [LARGE SCALE GENOMIC DNA]</scope>
    <source>
        <strain evidence="1">NY0173</strain>
    </source>
</reference>
<sequence>LVKPLGDMMNSRRGTLSREIGIVMELMAQRFGSHFTKCSGGLVDAALTLMGTKVRYIDVFI</sequence>
<protein>
    <submittedName>
        <fullName evidence="1">Uncharacterized protein</fullName>
    </submittedName>
</protein>
<evidence type="ECO:0000313" key="1">
    <source>
        <dbReference type="EMBL" id="GIQ93003.1"/>
    </source>
</evidence>
<keyword evidence="2" id="KW-1185">Reference proteome</keyword>
<dbReference type="EMBL" id="BDIP01011148">
    <property type="protein sequence ID" value="GIQ93003.1"/>
    <property type="molecule type" value="Genomic_DNA"/>
</dbReference>
<gene>
    <name evidence="1" type="ORF">KIPB_017137</name>
</gene>
<dbReference type="Proteomes" id="UP000265618">
    <property type="component" value="Unassembled WGS sequence"/>
</dbReference>
<accession>A0A9K3DC43</accession>
<evidence type="ECO:0000313" key="2">
    <source>
        <dbReference type="Proteomes" id="UP000265618"/>
    </source>
</evidence>